<accession>A0AAX3I9G2</accession>
<protein>
    <recommendedName>
        <fullName evidence="3">asparagine synthase (glutamine-hydrolyzing)</fullName>
        <ecNumber evidence="3">6.3.5.4</ecNumber>
    </recommendedName>
</protein>
<evidence type="ECO:0000313" key="12">
    <source>
        <dbReference type="EMBL" id="VTR02000.1"/>
    </source>
</evidence>
<dbReference type="SUPFAM" id="SSF52402">
    <property type="entry name" value="Adenine nucleotide alpha hydrolases-like"/>
    <property type="match status" value="1"/>
</dbReference>
<gene>
    <name evidence="12" type="primary">asnO</name>
    <name evidence="12" type="ORF">NCTC10696_03720</name>
</gene>
<evidence type="ECO:0000256" key="2">
    <source>
        <dbReference type="ARBA" id="ARBA00005752"/>
    </source>
</evidence>
<keyword evidence="8" id="KW-0061">Asparagine biosynthesis</keyword>
<feature type="site" description="Important for beta-aspartyl-AMP intermediate formation" evidence="10">
    <location>
        <position position="376"/>
    </location>
</feature>
<dbReference type="EMBL" id="LR590482">
    <property type="protein sequence ID" value="VTR02000.1"/>
    <property type="molecule type" value="Genomic_DNA"/>
</dbReference>
<feature type="binding site" evidence="9">
    <location>
        <position position="261"/>
    </location>
    <ligand>
        <name>ATP</name>
        <dbReference type="ChEBI" id="CHEBI:30616"/>
    </ligand>
</feature>
<dbReference type="InterPro" id="IPR006426">
    <property type="entry name" value="Asn_synth_AEB"/>
</dbReference>
<feature type="binding site" evidence="9">
    <location>
        <begin position="374"/>
        <end position="375"/>
    </location>
    <ligand>
        <name>ATP</name>
        <dbReference type="ChEBI" id="CHEBI:30616"/>
    </ligand>
</feature>
<feature type="domain" description="Glutamine amidotransferase type-2" evidence="11">
    <location>
        <begin position="2"/>
        <end position="214"/>
    </location>
</feature>
<dbReference type="Proteomes" id="UP000306562">
    <property type="component" value="Chromosome"/>
</dbReference>
<dbReference type="GO" id="GO:0006529">
    <property type="term" value="P:asparagine biosynthetic process"/>
    <property type="evidence" value="ECO:0007669"/>
    <property type="project" value="UniProtKB-KW"/>
</dbReference>
<organism evidence="12 13">
    <name type="scientific">Pseudomonas synxantha</name>
    <dbReference type="NCBI Taxonomy" id="47883"/>
    <lineage>
        <taxon>Bacteria</taxon>
        <taxon>Pseudomonadati</taxon>
        <taxon>Pseudomonadota</taxon>
        <taxon>Gammaproteobacteria</taxon>
        <taxon>Pseudomonadales</taxon>
        <taxon>Pseudomonadaceae</taxon>
        <taxon>Pseudomonas</taxon>
    </lineage>
</organism>
<dbReference type="PANTHER" id="PTHR43284">
    <property type="entry name" value="ASPARAGINE SYNTHETASE (GLUTAMINE-HYDROLYZING)"/>
    <property type="match status" value="1"/>
</dbReference>
<dbReference type="InterPro" id="IPR014729">
    <property type="entry name" value="Rossmann-like_a/b/a_fold"/>
</dbReference>
<dbReference type="Pfam" id="PF00733">
    <property type="entry name" value="Asn_synthase"/>
    <property type="match status" value="1"/>
</dbReference>
<evidence type="ECO:0000256" key="6">
    <source>
        <dbReference type="ARBA" id="ARBA00022962"/>
    </source>
</evidence>
<dbReference type="EC" id="6.3.5.4" evidence="3"/>
<dbReference type="PROSITE" id="PS51278">
    <property type="entry name" value="GATASE_TYPE_2"/>
    <property type="match status" value="1"/>
</dbReference>
<evidence type="ECO:0000256" key="4">
    <source>
        <dbReference type="ARBA" id="ARBA00022741"/>
    </source>
</evidence>
<dbReference type="CDD" id="cd01991">
    <property type="entry name" value="Asn_synthase_B_C"/>
    <property type="match status" value="1"/>
</dbReference>
<feature type="binding site" evidence="9">
    <location>
        <position position="100"/>
    </location>
    <ligand>
        <name>L-glutamine</name>
        <dbReference type="ChEBI" id="CHEBI:58359"/>
    </ligand>
</feature>
<keyword evidence="4 9" id="KW-0547">Nucleotide-binding</keyword>
<dbReference type="GO" id="GO:0005829">
    <property type="term" value="C:cytosol"/>
    <property type="evidence" value="ECO:0007669"/>
    <property type="project" value="TreeGrafter"/>
</dbReference>
<dbReference type="NCBIfam" id="TIGR01536">
    <property type="entry name" value="asn_synth_AEB"/>
    <property type="match status" value="1"/>
</dbReference>
<evidence type="ECO:0000256" key="7">
    <source>
        <dbReference type="ARBA" id="ARBA00048741"/>
    </source>
</evidence>
<feature type="binding site" evidence="9">
    <location>
        <position position="291"/>
    </location>
    <ligand>
        <name>ATP</name>
        <dbReference type="ChEBI" id="CHEBI:30616"/>
    </ligand>
</feature>
<feature type="active site" description="For GATase activity" evidence="8">
    <location>
        <position position="2"/>
    </location>
</feature>
<dbReference type="PANTHER" id="PTHR43284:SF1">
    <property type="entry name" value="ASPARAGINE SYNTHETASE"/>
    <property type="match status" value="1"/>
</dbReference>
<dbReference type="PIRSF" id="PIRSF001589">
    <property type="entry name" value="Asn_synthetase_glu-h"/>
    <property type="match status" value="1"/>
</dbReference>
<evidence type="ECO:0000256" key="9">
    <source>
        <dbReference type="PIRSR" id="PIRSR001589-2"/>
    </source>
</evidence>
<evidence type="ECO:0000256" key="1">
    <source>
        <dbReference type="ARBA" id="ARBA00005187"/>
    </source>
</evidence>
<dbReference type="SUPFAM" id="SSF56235">
    <property type="entry name" value="N-terminal nucleophile aminohydrolases (Ntn hydrolases)"/>
    <property type="match status" value="1"/>
</dbReference>
<dbReference type="InterPro" id="IPR033738">
    <property type="entry name" value="AsnB_N"/>
</dbReference>
<proteinExistence type="inferred from homology"/>
<comment type="pathway">
    <text evidence="1">Amino-acid biosynthesis; L-asparagine biosynthesis; L-asparagine from L-aspartate (L-Gln route): step 1/1.</text>
</comment>
<comment type="catalytic activity">
    <reaction evidence="7">
        <text>L-aspartate + L-glutamine + ATP + H2O = L-asparagine + L-glutamate + AMP + diphosphate + H(+)</text>
        <dbReference type="Rhea" id="RHEA:12228"/>
        <dbReference type="ChEBI" id="CHEBI:15377"/>
        <dbReference type="ChEBI" id="CHEBI:15378"/>
        <dbReference type="ChEBI" id="CHEBI:29985"/>
        <dbReference type="ChEBI" id="CHEBI:29991"/>
        <dbReference type="ChEBI" id="CHEBI:30616"/>
        <dbReference type="ChEBI" id="CHEBI:33019"/>
        <dbReference type="ChEBI" id="CHEBI:58048"/>
        <dbReference type="ChEBI" id="CHEBI:58359"/>
        <dbReference type="ChEBI" id="CHEBI:456215"/>
        <dbReference type="EC" id="6.3.5.4"/>
    </reaction>
</comment>
<dbReference type="InterPro" id="IPR017932">
    <property type="entry name" value="GATase_2_dom"/>
</dbReference>
<evidence type="ECO:0000256" key="3">
    <source>
        <dbReference type="ARBA" id="ARBA00012737"/>
    </source>
</evidence>
<dbReference type="InterPro" id="IPR001962">
    <property type="entry name" value="Asn_synthase"/>
</dbReference>
<sequence length="609" mass="67590">MCGIAGWTDWTQDLRPQREVIENMTRTLALRGPDAEGIWVAPHALLGHRRLSIIDLAHGAQPMADASNEVVLTYSGEVYNYLALREELQALGQAFTTRSDTEVVLRAYLQWGEHAFARLTGIFAFALWDERDQSLWLVRDRFGVKPLYYFATGTGVLFGSEPKAILAHPQVRPVLDASGVAELFALSTAPTPGHGIYQGFYQLKPGHALRFDANGRQDLVYWSLTAEPHSDSPADTARQVASLLRQVVEEQLVADVPLGSLLSGGLDSSAISAYAAQALGREGRSLPTFSVDFTGGGEGFTPTPWQSSWDEPFAQLASAALGTPHTTLAVAPEQVLEQEDAVLRARDLPGWGELDSSLYLLFQQVREHTTVALSGESADEVFGGYPFFHDQQALDFCGFPWLAGKSGLWELLRPEVAERVAPQAYMARRYQEALAEVPHLAADSPVERRQREVTYLALTRWLPAMLDRKDRISMAVGLEVRVPFCDHRLVDYVWNVPWSIKSVAGEGKSLLRNAVRGELPEAIVERRKSGFPANPDPRYLALLRSQLRQLLIDGDSPVFDLVDTRRVGELLELEQPLPSPRASSSPTAGLAYLLNLDRWLRLYQVEIRL</sequence>
<dbReference type="RefSeq" id="WP_057023660.1">
    <property type="nucleotide sequence ID" value="NZ_CBCSGQ010000010.1"/>
</dbReference>
<keyword evidence="6 8" id="KW-0315">Glutamine amidotransferase</keyword>
<evidence type="ECO:0000256" key="10">
    <source>
        <dbReference type="PIRSR" id="PIRSR001589-3"/>
    </source>
</evidence>
<dbReference type="AlphaFoldDB" id="A0AAX3I9G2"/>
<dbReference type="InterPro" id="IPR051786">
    <property type="entry name" value="ASN_synthetase/amidase"/>
</dbReference>
<dbReference type="CDD" id="cd00712">
    <property type="entry name" value="AsnB"/>
    <property type="match status" value="1"/>
</dbReference>
<keyword evidence="12" id="KW-0436">Ligase</keyword>
<dbReference type="GO" id="GO:0005524">
    <property type="term" value="F:ATP binding"/>
    <property type="evidence" value="ECO:0007669"/>
    <property type="project" value="UniProtKB-KW"/>
</dbReference>
<dbReference type="Gene3D" id="3.60.20.10">
    <property type="entry name" value="Glutamine Phosphoribosylpyrophosphate, subunit 1, domain 1"/>
    <property type="match status" value="1"/>
</dbReference>
<comment type="similarity">
    <text evidence="2">Belongs to the asparagine synthetase family.</text>
</comment>
<dbReference type="InterPro" id="IPR029055">
    <property type="entry name" value="Ntn_hydrolases_N"/>
</dbReference>
<dbReference type="Gene3D" id="3.40.50.620">
    <property type="entry name" value="HUPs"/>
    <property type="match status" value="1"/>
</dbReference>
<keyword evidence="8" id="KW-0028">Amino-acid biosynthesis</keyword>
<keyword evidence="5 9" id="KW-0067">ATP-binding</keyword>
<dbReference type="GO" id="GO:0004066">
    <property type="term" value="F:asparagine synthase (glutamine-hydrolyzing) activity"/>
    <property type="evidence" value="ECO:0007669"/>
    <property type="project" value="UniProtKB-EC"/>
</dbReference>
<name>A0AAX3I9G2_9PSED</name>
<reference evidence="12 13" key="1">
    <citation type="submission" date="2019-05" db="EMBL/GenBank/DDBJ databases">
        <authorList>
            <consortium name="Pathogen Informatics"/>
        </authorList>
    </citation>
    <scope>NUCLEOTIDE SEQUENCE [LARGE SCALE GENOMIC DNA]</scope>
    <source>
        <strain evidence="12 13">NCTC10696</strain>
    </source>
</reference>
<dbReference type="Pfam" id="PF13537">
    <property type="entry name" value="GATase_7"/>
    <property type="match status" value="1"/>
</dbReference>
<evidence type="ECO:0000313" key="13">
    <source>
        <dbReference type="Proteomes" id="UP000306562"/>
    </source>
</evidence>
<evidence type="ECO:0000256" key="5">
    <source>
        <dbReference type="ARBA" id="ARBA00022840"/>
    </source>
</evidence>
<evidence type="ECO:0000256" key="8">
    <source>
        <dbReference type="PIRSR" id="PIRSR001589-1"/>
    </source>
</evidence>
<evidence type="ECO:0000259" key="11">
    <source>
        <dbReference type="PROSITE" id="PS51278"/>
    </source>
</evidence>